<dbReference type="PROSITE" id="PS50811">
    <property type="entry name" value="WRKY"/>
    <property type="match status" value="2"/>
</dbReference>
<accession>A0ABQ7V263</accession>
<keyword evidence="2" id="KW-0805">Transcription regulation</keyword>
<dbReference type="InterPro" id="IPR003657">
    <property type="entry name" value="WRKY_dom"/>
</dbReference>
<evidence type="ECO:0000256" key="5">
    <source>
        <dbReference type="ARBA" id="ARBA00023242"/>
    </source>
</evidence>
<dbReference type="Gene3D" id="2.20.25.80">
    <property type="entry name" value="WRKY domain"/>
    <property type="match status" value="2"/>
</dbReference>
<dbReference type="InterPro" id="IPR044810">
    <property type="entry name" value="WRKY_plant"/>
</dbReference>
<dbReference type="SMART" id="SM00774">
    <property type="entry name" value="WRKY"/>
    <property type="match status" value="2"/>
</dbReference>
<dbReference type="SUPFAM" id="SSF118290">
    <property type="entry name" value="WRKY DNA-binding domain"/>
    <property type="match status" value="2"/>
</dbReference>
<evidence type="ECO:0000256" key="2">
    <source>
        <dbReference type="ARBA" id="ARBA00023015"/>
    </source>
</evidence>
<proteinExistence type="predicted"/>
<evidence type="ECO:0000313" key="7">
    <source>
        <dbReference type="EMBL" id="KAH0758165.1"/>
    </source>
</evidence>
<keyword evidence="4" id="KW-0804">Transcription</keyword>
<dbReference type="Pfam" id="PF03106">
    <property type="entry name" value="WRKY"/>
    <property type="match status" value="2"/>
</dbReference>
<organism evidence="7 8">
    <name type="scientific">Solanum tuberosum</name>
    <name type="common">Potato</name>
    <dbReference type="NCBI Taxonomy" id="4113"/>
    <lineage>
        <taxon>Eukaryota</taxon>
        <taxon>Viridiplantae</taxon>
        <taxon>Streptophyta</taxon>
        <taxon>Embryophyta</taxon>
        <taxon>Tracheophyta</taxon>
        <taxon>Spermatophyta</taxon>
        <taxon>Magnoliopsida</taxon>
        <taxon>eudicotyledons</taxon>
        <taxon>Gunneridae</taxon>
        <taxon>Pentapetalae</taxon>
        <taxon>asterids</taxon>
        <taxon>lamiids</taxon>
        <taxon>Solanales</taxon>
        <taxon>Solanaceae</taxon>
        <taxon>Solanoideae</taxon>
        <taxon>Solaneae</taxon>
        <taxon>Solanum</taxon>
    </lineage>
</organism>
<keyword evidence="5" id="KW-0539">Nucleus</keyword>
<comment type="caution">
    <text evidence="7">The sequence shown here is derived from an EMBL/GenBank/DDBJ whole genome shotgun (WGS) entry which is preliminary data.</text>
</comment>
<feature type="domain" description="WRKY" evidence="6">
    <location>
        <begin position="206"/>
        <end position="264"/>
    </location>
</feature>
<dbReference type="Proteomes" id="UP000826656">
    <property type="component" value="Unassembled WGS sequence"/>
</dbReference>
<name>A0ABQ7V263_SOLTU</name>
<keyword evidence="3" id="KW-0238">DNA-binding</keyword>
<dbReference type="EMBL" id="JAIVGD010000015">
    <property type="protein sequence ID" value="KAH0758165.1"/>
    <property type="molecule type" value="Genomic_DNA"/>
</dbReference>
<protein>
    <recommendedName>
        <fullName evidence="6">WRKY domain-containing protein</fullName>
    </recommendedName>
</protein>
<feature type="domain" description="WRKY" evidence="6">
    <location>
        <begin position="416"/>
        <end position="481"/>
    </location>
</feature>
<gene>
    <name evidence="7" type="ORF">KY290_021658</name>
</gene>
<evidence type="ECO:0000313" key="8">
    <source>
        <dbReference type="Proteomes" id="UP000826656"/>
    </source>
</evidence>
<evidence type="ECO:0000259" key="6">
    <source>
        <dbReference type="PROSITE" id="PS50811"/>
    </source>
</evidence>
<reference evidence="7 8" key="1">
    <citation type="journal article" date="2021" name="bioRxiv">
        <title>Chromosome-scale and haplotype-resolved genome assembly of a tetraploid potato cultivar.</title>
        <authorList>
            <person name="Sun H."/>
            <person name="Jiao W.-B."/>
            <person name="Krause K."/>
            <person name="Campoy J.A."/>
            <person name="Goel M."/>
            <person name="Folz-Donahue K."/>
            <person name="Kukat C."/>
            <person name="Huettel B."/>
            <person name="Schneeberger K."/>
        </authorList>
    </citation>
    <scope>NUCLEOTIDE SEQUENCE [LARGE SCALE GENOMIC DNA]</scope>
    <source>
        <strain evidence="7">SolTubOtavaFocal</strain>
        <tissue evidence="7">Leaves</tissue>
    </source>
</reference>
<dbReference type="PANTHER" id="PTHR31221:SF1">
    <property type="entry name" value="WRKY TRANSCRIPTION FACTOR 33-RELATED"/>
    <property type="match status" value="1"/>
</dbReference>
<comment type="subcellular location">
    <subcellularLocation>
        <location evidence="1">Nucleus</location>
    </subcellularLocation>
</comment>
<dbReference type="InterPro" id="IPR036576">
    <property type="entry name" value="WRKY_dom_sf"/>
</dbReference>
<sequence>MVGNGEAIDEWDYQLFDENVVNRSFSKRSIAQRREEKCGFNASGISTPAMSPPPDRETFLTIPPGLTPTALLDSPVMLPNSQAPQSPTTGSFQQFPIIINQENSMSTPPHVVINANCPIKTNNVIDHHHHHPLLFPSSSNTQIISRYHEFPKVTTLKKCSSDTSPPPDINNQQNMSGISLTTTTKLENCPLRGAMNPNITNSIGPDDGYTWRKYGQKSVKGSEFPRSYYKCTQQNCFVKKKVERSLNGQITEIIYKGEHNHQKSQPIRRATISSKSCDLTGISKKNEGNGGSNIYRNMQFEGNKNVRALSSLKRTYSPSILTKVSDSLILNNSNINMNVFEIPETIHEPSSTLVSCDDEDEDEDEVRATEGIISLGDDIDDNEFEHKRRRRDYYPTEMNLSSRTTREPRVIVQIESEIDILDDGYRWRKYGQKVVKGNPNPRSYYKCTSAGCPVRKQIERAPENIKSVITTYEGKHSHEVPSINKTNGVATTATVGNQTSPLISNGKSSILTFSKSRKVSNLETQVQDLNFQFEGKPFGYTRPNFLENQLSDLRCGVVSPLYNLKFPPNLQNLLSCNSFLFNPTQISNSLPYTLYMPDFSLPNLSIGPNKVPPLDEFHFNDFQ</sequence>
<evidence type="ECO:0000256" key="1">
    <source>
        <dbReference type="ARBA" id="ARBA00004123"/>
    </source>
</evidence>
<keyword evidence="8" id="KW-1185">Reference proteome</keyword>
<dbReference type="PANTHER" id="PTHR31221">
    <property type="entry name" value="WRKY TRANSCRIPTION FACTOR PROTEIN 1-RELATED"/>
    <property type="match status" value="1"/>
</dbReference>
<evidence type="ECO:0000256" key="3">
    <source>
        <dbReference type="ARBA" id="ARBA00023125"/>
    </source>
</evidence>
<evidence type="ECO:0000256" key="4">
    <source>
        <dbReference type="ARBA" id="ARBA00023163"/>
    </source>
</evidence>